<dbReference type="EMBL" id="JAVUPU010000002">
    <property type="protein sequence ID" value="MDT9598127.1"/>
    <property type="molecule type" value="Genomic_DNA"/>
</dbReference>
<comment type="caution">
    <text evidence="3">The sequence shown here is derived from an EMBL/GenBank/DDBJ whole genome shotgun (WGS) entry which is preliminary data.</text>
</comment>
<keyword evidence="2" id="KW-0408">Iron</keyword>
<keyword evidence="2" id="KW-0479">Metal-binding</keyword>
<keyword evidence="4" id="KW-1185">Reference proteome</keyword>
<reference evidence="3 4" key="1">
    <citation type="submission" date="2023-05" db="EMBL/GenBank/DDBJ databases">
        <authorList>
            <person name="Guo Y."/>
        </authorList>
    </citation>
    <scope>NUCLEOTIDE SEQUENCE [LARGE SCALE GENOMIC DNA]</scope>
    <source>
        <strain evidence="3 4">GR2756</strain>
    </source>
</reference>
<protein>
    <submittedName>
        <fullName evidence="3">Cytochrome P450</fullName>
    </submittedName>
</protein>
<keyword evidence="2" id="KW-0349">Heme</keyword>
<organism evidence="3 4">
    <name type="scientific">Sphingosinicella rhizophila</name>
    <dbReference type="NCBI Taxonomy" id="3050082"/>
    <lineage>
        <taxon>Bacteria</taxon>
        <taxon>Pseudomonadati</taxon>
        <taxon>Pseudomonadota</taxon>
        <taxon>Alphaproteobacteria</taxon>
        <taxon>Sphingomonadales</taxon>
        <taxon>Sphingosinicellaceae</taxon>
        <taxon>Sphingosinicella</taxon>
    </lineage>
</organism>
<name>A0ABU3Q4C5_9SPHN</name>
<dbReference type="InterPro" id="IPR017972">
    <property type="entry name" value="Cyt_P450_CS"/>
</dbReference>
<sequence>MSRSIPLPPAFHEDPFAEDMLIDPYPLHHRLREIGPAVWIDKYDVVGVARYQEVRQVLIDWRTFSSARGVGLADLSKERFRLKSLILETDPPVHNISRSILMKVLSPAVMAGLKSSFEQVADRLIDTLAGQDETDGVRDIAEAYPLSVFPAALGMKEEGRGELLPYSDMLFNSFGPDNDLFRRSAAHADAGFAWVKEQSLRPSLAPGGFGAAVYEAADAGIIGEEEAAALVRAMLAAGVDTTVSGIGAVLHCLARFPDQWRALRADPGLANAAFEEAIRFETPAQTFFRTTTGPARIGDHELEEGQKVLMFLGAANRDPRRWEDPDRFDIQRKAGGHVGFGVGIHMCVGQLLAKLEAGAIITALLRHVKEIELLAPAAIRPNNTLRTLAELKLRLVRA</sequence>
<evidence type="ECO:0000256" key="2">
    <source>
        <dbReference type="RuleBase" id="RU000461"/>
    </source>
</evidence>
<gene>
    <name evidence="3" type="ORF">RQX22_04075</name>
</gene>
<keyword evidence="2" id="KW-0503">Monooxygenase</keyword>
<evidence type="ECO:0000313" key="4">
    <source>
        <dbReference type="Proteomes" id="UP001259572"/>
    </source>
</evidence>
<dbReference type="CDD" id="cd11037">
    <property type="entry name" value="CYP199A2-like"/>
    <property type="match status" value="1"/>
</dbReference>
<evidence type="ECO:0000313" key="3">
    <source>
        <dbReference type="EMBL" id="MDT9598127.1"/>
    </source>
</evidence>
<proteinExistence type="inferred from homology"/>
<dbReference type="InterPro" id="IPR001128">
    <property type="entry name" value="Cyt_P450"/>
</dbReference>
<dbReference type="PANTHER" id="PTHR46696:SF1">
    <property type="entry name" value="CYTOCHROME P450 YJIB-RELATED"/>
    <property type="match status" value="1"/>
</dbReference>
<dbReference type="Gene3D" id="1.10.630.10">
    <property type="entry name" value="Cytochrome P450"/>
    <property type="match status" value="1"/>
</dbReference>
<keyword evidence="2" id="KW-0560">Oxidoreductase</keyword>
<comment type="similarity">
    <text evidence="1 2">Belongs to the cytochrome P450 family.</text>
</comment>
<dbReference type="InterPro" id="IPR036396">
    <property type="entry name" value="Cyt_P450_sf"/>
</dbReference>
<evidence type="ECO:0000256" key="1">
    <source>
        <dbReference type="ARBA" id="ARBA00010617"/>
    </source>
</evidence>
<dbReference type="RefSeq" id="WP_315723900.1">
    <property type="nucleotide sequence ID" value="NZ_JAVUPU010000002.1"/>
</dbReference>
<dbReference type="Pfam" id="PF00067">
    <property type="entry name" value="p450"/>
    <property type="match status" value="1"/>
</dbReference>
<accession>A0ABU3Q4C5</accession>
<dbReference type="SUPFAM" id="SSF48264">
    <property type="entry name" value="Cytochrome P450"/>
    <property type="match status" value="1"/>
</dbReference>
<dbReference type="PANTHER" id="PTHR46696">
    <property type="entry name" value="P450, PUTATIVE (EUROFUNG)-RELATED"/>
    <property type="match status" value="1"/>
</dbReference>
<dbReference type="PROSITE" id="PS00086">
    <property type="entry name" value="CYTOCHROME_P450"/>
    <property type="match status" value="1"/>
</dbReference>
<dbReference type="Proteomes" id="UP001259572">
    <property type="component" value="Unassembled WGS sequence"/>
</dbReference>